<dbReference type="AlphaFoldDB" id="M5FRA6"/>
<dbReference type="EMBL" id="JH795874">
    <property type="protein sequence ID" value="EJT98158.1"/>
    <property type="molecule type" value="Genomic_DNA"/>
</dbReference>
<dbReference type="Gene3D" id="1.25.40.10">
    <property type="entry name" value="Tetratricopeptide repeat domain"/>
    <property type="match status" value="1"/>
</dbReference>
<dbReference type="GO" id="GO:0017025">
    <property type="term" value="F:TBP-class protein binding"/>
    <property type="evidence" value="ECO:0007669"/>
    <property type="project" value="TreeGrafter"/>
</dbReference>
<name>M5FRA6_DACPD</name>
<organism evidence="2 3">
    <name type="scientific">Dacryopinax primogenitus (strain DJM 731)</name>
    <name type="common">Brown rot fungus</name>
    <dbReference type="NCBI Taxonomy" id="1858805"/>
    <lineage>
        <taxon>Eukaryota</taxon>
        <taxon>Fungi</taxon>
        <taxon>Dikarya</taxon>
        <taxon>Basidiomycota</taxon>
        <taxon>Agaricomycotina</taxon>
        <taxon>Dacrymycetes</taxon>
        <taxon>Dacrymycetales</taxon>
        <taxon>Dacrymycetaceae</taxon>
        <taxon>Dacryopinax</taxon>
    </lineage>
</organism>
<dbReference type="GO" id="GO:0070860">
    <property type="term" value="C:RNA polymerase I core factor complex"/>
    <property type="evidence" value="ECO:0007669"/>
    <property type="project" value="TreeGrafter"/>
</dbReference>
<evidence type="ECO:0000256" key="1">
    <source>
        <dbReference type="SAM" id="MobiDB-lite"/>
    </source>
</evidence>
<dbReference type="InterPro" id="IPR053029">
    <property type="entry name" value="RNA_pol_I-specific_init_factor"/>
</dbReference>
<dbReference type="Pfam" id="PF04090">
    <property type="entry name" value="Rrn11"/>
    <property type="match status" value="1"/>
</dbReference>
<dbReference type="PANTHER" id="PTHR28244:SF1">
    <property type="entry name" value="RNA POLYMERASE I-SPECIFIC TRANSCRIPTION INITIATION FACTOR RRN11"/>
    <property type="match status" value="1"/>
</dbReference>
<evidence type="ECO:0000313" key="2">
    <source>
        <dbReference type="EMBL" id="EJT98158.1"/>
    </source>
</evidence>
<dbReference type="OrthoDB" id="2159786at2759"/>
<dbReference type="STRING" id="1858805.M5FRA6"/>
<proteinExistence type="predicted"/>
<dbReference type="GO" id="GO:0042790">
    <property type="term" value="P:nucleolar large rRNA transcription by RNA polymerase I"/>
    <property type="evidence" value="ECO:0007669"/>
    <property type="project" value="TreeGrafter"/>
</dbReference>
<reference evidence="2 3" key="1">
    <citation type="journal article" date="2012" name="Science">
        <title>The Paleozoic origin of enzymatic lignin decomposition reconstructed from 31 fungal genomes.</title>
        <authorList>
            <person name="Floudas D."/>
            <person name="Binder M."/>
            <person name="Riley R."/>
            <person name="Barry K."/>
            <person name="Blanchette R.A."/>
            <person name="Henrissat B."/>
            <person name="Martinez A.T."/>
            <person name="Otillar R."/>
            <person name="Spatafora J.W."/>
            <person name="Yadav J.S."/>
            <person name="Aerts A."/>
            <person name="Benoit I."/>
            <person name="Boyd A."/>
            <person name="Carlson A."/>
            <person name="Copeland A."/>
            <person name="Coutinho P.M."/>
            <person name="de Vries R.P."/>
            <person name="Ferreira P."/>
            <person name="Findley K."/>
            <person name="Foster B."/>
            <person name="Gaskell J."/>
            <person name="Glotzer D."/>
            <person name="Gorecki P."/>
            <person name="Heitman J."/>
            <person name="Hesse C."/>
            <person name="Hori C."/>
            <person name="Igarashi K."/>
            <person name="Jurgens J.A."/>
            <person name="Kallen N."/>
            <person name="Kersten P."/>
            <person name="Kohler A."/>
            <person name="Kuees U."/>
            <person name="Kumar T.K.A."/>
            <person name="Kuo A."/>
            <person name="LaButti K."/>
            <person name="Larrondo L.F."/>
            <person name="Lindquist E."/>
            <person name="Ling A."/>
            <person name="Lombard V."/>
            <person name="Lucas S."/>
            <person name="Lundell T."/>
            <person name="Martin R."/>
            <person name="McLaughlin D.J."/>
            <person name="Morgenstern I."/>
            <person name="Morin E."/>
            <person name="Murat C."/>
            <person name="Nagy L.G."/>
            <person name="Nolan M."/>
            <person name="Ohm R.A."/>
            <person name="Patyshakuliyeva A."/>
            <person name="Rokas A."/>
            <person name="Ruiz-Duenas F.J."/>
            <person name="Sabat G."/>
            <person name="Salamov A."/>
            <person name="Samejima M."/>
            <person name="Schmutz J."/>
            <person name="Slot J.C."/>
            <person name="St John F."/>
            <person name="Stenlid J."/>
            <person name="Sun H."/>
            <person name="Sun S."/>
            <person name="Syed K."/>
            <person name="Tsang A."/>
            <person name="Wiebenga A."/>
            <person name="Young D."/>
            <person name="Pisabarro A."/>
            <person name="Eastwood D.C."/>
            <person name="Martin F."/>
            <person name="Cullen D."/>
            <person name="Grigoriev I.V."/>
            <person name="Hibbett D.S."/>
        </authorList>
    </citation>
    <scope>NUCLEOTIDE SEQUENCE [LARGE SCALE GENOMIC DNA]</scope>
    <source>
        <strain evidence="2 3">DJM-731 SS1</strain>
    </source>
</reference>
<sequence>MAIFSLAASATPSDTTRPHRSSREFHLSRTVDILHLSLQRGDIPRAQRAWAILVRCKEFDWRAQWRIGLAVLQGGEQRRIDYLQKAFLACPDEKESILKELVLSYISQSRERAALDQLELYLHAFPFQDNPALHAYAGMLCLYLAQAGETTLGADHNLLREARQHFATTMTLDPKNEAAQTYRQMVRDIAQVGREEWRFDLSEGEESAV</sequence>
<keyword evidence="3" id="KW-1185">Reference proteome</keyword>
<accession>M5FRA6</accession>
<dbReference type="HOGENOM" id="CLU_081658_0_0_1"/>
<dbReference type="GO" id="GO:0001164">
    <property type="term" value="F:RNA polymerase I core promoter sequence-specific DNA binding"/>
    <property type="evidence" value="ECO:0007669"/>
    <property type="project" value="InterPro"/>
</dbReference>
<dbReference type="Proteomes" id="UP000030653">
    <property type="component" value="Unassembled WGS sequence"/>
</dbReference>
<dbReference type="GO" id="GO:0001181">
    <property type="term" value="F:RNA polymerase I general transcription initiation factor activity"/>
    <property type="evidence" value="ECO:0007669"/>
    <property type="project" value="InterPro"/>
</dbReference>
<dbReference type="InterPro" id="IPR011990">
    <property type="entry name" value="TPR-like_helical_dom_sf"/>
</dbReference>
<evidence type="ECO:0008006" key="4">
    <source>
        <dbReference type="Google" id="ProtNLM"/>
    </source>
</evidence>
<dbReference type="PANTHER" id="PTHR28244">
    <property type="entry name" value="RNA POLYMERASE I-SPECIFIC TRANSCRIPTION INITIATION FACTOR RRN11"/>
    <property type="match status" value="1"/>
</dbReference>
<dbReference type="GeneID" id="63691709"/>
<evidence type="ECO:0000313" key="3">
    <source>
        <dbReference type="Proteomes" id="UP000030653"/>
    </source>
</evidence>
<dbReference type="InterPro" id="IPR007224">
    <property type="entry name" value="TIF_Rrn11"/>
</dbReference>
<feature type="region of interest" description="Disordered" evidence="1">
    <location>
        <begin position="1"/>
        <end position="21"/>
    </location>
</feature>
<protein>
    <recommendedName>
        <fullName evidence="4">ER membrane protein complex subunit 2</fullName>
    </recommendedName>
</protein>
<dbReference type="OMA" id="WNIGLEI"/>
<dbReference type="RefSeq" id="XP_040625056.1">
    <property type="nucleotide sequence ID" value="XM_040776647.1"/>
</dbReference>
<gene>
    <name evidence="2" type="ORF">DACRYDRAFT_83901</name>
</gene>